<dbReference type="EMBL" id="DAAHGZ010000094">
    <property type="protein sequence ID" value="HAB6082048.1"/>
    <property type="molecule type" value="Genomic_DNA"/>
</dbReference>
<comment type="caution">
    <text evidence="1">The sequence shown here is derived from an EMBL/GenBank/DDBJ whole genome shotgun (WGS) entry which is preliminary data.</text>
</comment>
<dbReference type="AlphaFoldDB" id="A0A6Y5B0D0"/>
<protein>
    <recommendedName>
        <fullName evidence="2">CHAT domain-containing protein</fullName>
    </recommendedName>
</protein>
<sequence>MKKQKILIIESRSDLDIYDERYEGNTLRKVLELQGVAAKCTEVVNEGMLVKALKIAQREHIKYVHISAHGSCDGFILTDEGFITWRDFDRIAWPILRGKCLCFSSCSVGRGAGQLFNFHKSFCNAIVGPTRDITWGEGLIAYSAFYHRAQFCGKSSFQDVRIMNHIVGAGTFRFIESPYNPSTYSLDGLIKAIA</sequence>
<proteinExistence type="predicted"/>
<organism evidence="1">
    <name type="scientific">Salmonella enterica subsp. enterica serovar Mbandaka</name>
    <dbReference type="NCBI Taxonomy" id="192954"/>
    <lineage>
        <taxon>Bacteria</taxon>
        <taxon>Pseudomonadati</taxon>
        <taxon>Pseudomonadota</taxon>
        <taxon>Gammaproteobacteria</taxon>
        <taxon>Enterobacterales</taxon>
        <taxon>Enterobacteriaceae</taxon>
        <taxon>Salmonella</taxon>
    </lineage>
</organism>
<accession>A0A6Y5B0D0</accession>
<name>A0A6Y5B0D0_SALET</name>
<evidence type="ECO:0000313" key="1">
    <source>
        <dbReference type="EMBL" id="HAB6082048.1"/>
    </source>
</evidence>
<reference evidence="1" key="1">
    <citation type="journal article" date="2018" name="Genome Biol.">
        <title>SKESA: strategic k-mer extension for scrupulous assemblies.</title>
        <authorList>
            <person name="Souvorov A."/>
            <person name="Agarwala R."/>
            <person name="Lipman D.J."/>
        </authorList>
    </citation>
    <scope>NUCLEOTIDE SEQUENCE</scope>
    <source>
        <strain evidence="1">Salmonella enterica</strain>
    </source>
</reference>
<reference evidence="1" key="2">
    <citation type="submission" date="2019-10" db="EMBL/GenBank/DDBJ databases">
        <authorList>
            <consortium name="NCBI Pathogen Detection Project"/>
        </authorList>
    </citation>
    <scope>NUCLEOTIDE SEQUENCE</scope>
    <source>
        <strain evidence="1">Salmonella enterica</strain>
    </source>
</reference>
<gene>
    <name evidence="1" type="ORF">GBV33_20275</name>
</gene>
<evidence type="ECO:0008006" key="2">
    <source>
        <dbReference type="Google" id="ProtNLM"/>
    </source>
</evidence>